<sequence length="82" mass="9653">MEQFRSIIERFPQRELDIRRRYGRDAQFRTVCADHEEATAAFRHWRSLAEQAGRKAEEYTGILQELEAEVLNRLGRPPPPQG</sequence>
<gene>
    <name evidence="1" type="ORF">D3093_32250</name>
</gene>
<organism evidence="1 2">
    <name type="scientific">Azospirillum argentinense</name>
    <dbReference type="NCBI Taxonomy" id="2970906"/>
    <lineage>
        <taxon>Bacteria</taxon>
        <taxon>Pseudomonadati</taxon>
        <taxon>Pseudomonadota</taxon>
        <taxon>Alphaproteobacteria</taxon>
        <taxon>Rhodospirillales</taxon>
        <taxon>Azospirillaceae</taxon>
        <taxon>Azospirillum</taxon>
    </lineage>
</organism>
<accession>A0A4D8PRI7</accession>
<protein>
    <submittedName>
        <fullName evidence="1">Uncharacterized protein</fullName>
    </submittedName>
</protein>
<proteinExistence type="predicted"/>
<dbReference type="AlphaFoldDB" id="A0A4D8PRI7"/>
<name>A0A4D8PRI7_9PROT</name>
<dbReference type="Proteomes" id="UP000298595">
    <property type="component" value="Plasmid p4"/>
</dbReference>
<dbReference type="KEGG" id="aare:D3093_32250"/>
<evidence type="ECO:0000313" key="2">
    <source>
        <dbReference type="Proteomes" id="UP000298595"/>
    </source>
</evidence>
<keyword evidence="1" id="KW-0614">Plasmid</keyword>
<evidence type="ECO:0000313" key="1">
    <source>
        <dbReference type="EMBL" id="QCN99910.1"/>
    </source>
</evidence>
<geneLocation type="plasmid" evidence="1 2">
    <name>p4</name>
</geneLocation>
<dbReference type="RefSeq" id="WP_137118646.1">
    <property type="nucleotide sequence ID" value="NZ_CP032325.1"/>
</dbReference>
<reference evidence="1 2" key="1">
    <citation type="submission" date="2018-09" db="EMBL/GenBank/DDBJ databases">
        <title>Whole genome based analysis of evolution and adaptive divergence in Indian and Brazilian strains of Azospirillum brasilense.</title>
        <authorList>
            <person name="Singh C."/>
            <person name="Tripathi A.K."/>
        </authorList>
    </citation>
    <scope>NUCLEOTIDE SEQUENCE [LARGE SCALE GENOMIC DNA]</scope>
    <source>
        <strain evidence="1 2">MTCC4035</strain>
        <plasmid evidence="1 2">p4</plasmid>
    </source>
</reference>
<dbReference type="EMBL" id="CP032325">
    <property type="protein sequence ID" value="QCN99910.1"/>
    <property type="molecule type" value="Genomic_DNA"/>
</dbReference>